<protein>
    <submittedName>
        <fullName evidence="13">D-alanyl-D-alanine carboxypeptidase</fullName>
    </submittedName>
</protein>
<keyword evidence="3" id="KW-0378">Hydrolase</keyword>
<feature type="compositionally biased region" description="Low complexity" evidence="10">
    <location>
        <begin position="75"/>
        <end position="84"/>
    </location>
</feature>
<evidence type="ECO:0000256" key="1">
    <source>
        <dbReference type="ARBA" id="ARBA00007164"/>
    </source>
</evidence>
<dbReference type="GO" id="GO:0008360">
    <property type="term" value="P:regulation of cell shape"/>
    <property type="evidence" value="ECO:0007669"/>
    <property type="project" value="UniProtKB-KW"/>
</dbReference>
<evidence type="ECO:0000313" key="13">
    <source>
        <dbReference type="EMBL" id="MBF1272418.1"/>
    </source>
</evidence>
<dbReference type="PANTHER" id="PTHR21581">
    <property type="entry name" value="D-ALANYL-D-ALANINE CARBOXYPEPTIDASE"/>
    <property type="match status" value="1"/>
</dbReference>
<feature type="signal peptide" evidence="11">
    <location>
        <begin position="1"/>
        <end position="28"/>
    </location>
</feature>
<feature type="compositionally biased region" description="Polar residues" evidence="10">
    <location>
        <begin position="85"/>
        <end position="106"/>
    </location>
</feature>
<dbReference type="GO" id="GO:0009252">
    <property type="term" value="P:peptidoglycan biosynthetic process"/>
    <property type="evidence" value="ECO:0007669"/>
    <property type="project" value="UniProtKB-KW"/>
</dbReference>
<evidence type="ECO:0000256" key="8">
    <source>
        <dbReference type="PIRSR" id="PIRSR618044-2"/>
    </source>
</evidence>
<accession>A0A930DJ90</accession>
<evidence type="ECO:0000259" key="12">
    <source>
        <dbReference type="Pfam" id="PF00768"/>
    </source>
</evidence>
<dbReference type="InterPro" id="IPR001967">
    <property type="entry name" value="Peptidase_S11_N"/>
</dbReference>
<dbReference type="AlphaFoldDB" id="A0A930DJ90"/>
<comment type="similarity">
    <text evidence="1 9">Belongs to the peptidase S11 family.</text>
</comment>
<evidence type="ECO:0000256" key="2">
    <source>
        <dbReference type="ARBA" id="ARBA00022729"/>
    </source>
</evidence>
<dbReference type="PANTHER" id="PTHR21581:SF6">
    <property type="entry name" value="TRAFFICKING PROTEIN PARTICLE COMPLEX SUBUNIT 12"/>
    <property type="match status" value="1"/>
</dbReference>
<evidence type="ECO:0000256" key="11">
    <source>
        <dbReference type="SAM" id="SignalP"/>
    </source>
</evidence>
<evidence type="ECO:0000256" key="10">
    <source>
        <dbReference type="SAM" id="MobiDB-lite"/>
    </source>
</evidence>
<keyword evidence="5" id="KW-0573">Peptidoglycan synthesis</keyword>
<dbReference type="SUPFAM" id="SSF56601">
    <property type="entry name" value="beta-lactamase/transpeptidase-like"/>
    <property type="match status" value="1"/>
</dbReference>
<proteinExistence type="inferred from homology"/>
<name>A0A930DJ90_9FIRM</name>
<dbReference type="Pfam" id="PF00768">
    <property type="entry name" value="Peptidase_S11"/>
    <property type="match status" value="1"/>
</dbReference>
<dbReference type="Gene3D" id="3.40.710.10">
    <property type="entry name" value="DD-peptidase/beta-lactamase superfamily"/>
    <property type="match status" value="1"/>
</dbReference>
<dbReference type="InterPro" id="IPR012338">
    <property type="entry name" value="Beta-lactam/transpept-like"/>
</dbReference>
<evidence type="ECO:0000256" key="7">
    <source>
        <dbReference type="PIRSR" id="PIRSR618044-1"/>
    </source>
</evidence>
<dbReference type="GO" id="GO:0009002">
    <property type="term" value="F:serine-type D-Ala-D-Ala carboxypeptidase activity"/>
    <property type="evidence" value="ECO:0007669"/>
    <property type="project" value="InterPro"/>
</dbReference>
<feature type="binding site" evidence="8">
    <location>
        <position position="334"/>
    </location>
    <ligand>
        <name>substrate</name>
    </ligand>
</feature>
<dbReference type="GO" id="GO:0006508">
    <property type="term" value="P:proteolysis"/>
    <property type="evidence" value="ECO:0007669"/>
    <property type="project" value="InterPro"/>
</dbReference>
<dbReference type="EMBL" id="JABZRA010000029">
    <property type="protein sequence ID" value="MBF1272418.1"/>
    <property type="molecule type" value="Genomic_DNA"/>
</dbReference>
<dbReference type="InterPro" id="IPR018044">
    <property type="entry name" value="Peptidase_S11"/>
</dbReference>
<sequence>MRKRMGIKKSLCSMVLLLSILQSTLIYAEERVYGISDYGPVSVNGNGVGRGKDSTYQYIEDLLYNNQGNTGAGNSGSANSGGSSPVANPTSDSSQNTTKSGGQNTAVTQERKWNLAKLSGNGQTKSIGSEVNANYAVVFDVDQGTILGEKNSSVSMNPASMTKVMTLLVAVENLPDLEKKITITQDIVDYVKARGASNCGFVAGEQVRVKDLLYGVILPSGADAVLALAKEIAGSEAGFVALMNKKAQDLGLSSDCKFQNATGLYHSTHHMNVKDIGEIMAAAMRNSLAREVLSTENYQIPATNKHGNGIKLTNLFVQRIKGQDTGGASVTMAKTGFVRQSMFCAVSSGKGANGKNLLVVTGYSSSTWQCIKDHATLYKRFG</sequence>
<dbReference type="GO" id="GO:0071555">
    <property type="term" value="P:cell wall organization"/>
    <property type="evidence" value="ECO:0007669"/>
    <property type="project" value="UniProtKB-KW"/>
</dbReference>
<keyword evidence="6" id="KW-0961">Cell wall biogenesis/degradation</keyword>
<dbReference type="Proteomes" id="UP000775770">
    <property type="component" value="Unassembled WGS sequence"/>
</dbReference>
<keyword evidence="2 11" id="KW-0732">Signal</keyword>
<feature type="domain" description="Peptidase S11 D-alanyl-D-alanine carboxypeptidase A N-terminal" evidence="12">
    <location>
        <begin position="129"/>
        <end position="361"/>
    </location>
</feature>
<dbReference type="PRINTS" id="PR00725">
    <property type="entry name" value="DADACBPTASE1"/>
</dbReference>
<evidence type="ECO:0000313" key="14">
    <source>
        <dbReference type="Proteomes" id="UP000775770"/>
    </source>
</evidence>
<evidence type="ECO:0000256" key="4">
    <source>
        <dbReference type="ARBA" id="ARBA00022960"/>
    </source>
</evidence>
<keyword evidence="13" id="KW-0121">Carboxypeptidase</keyword>
<keyword evidence="13" id="KW-0645">Protease</keyword>
<feature type="chain" id="PRO_5037174775" evidence="11">
    <location>
        <begin position="29"/>
        <end position="382"/>
    </location>
</feature>
<reference evidence="13" key="1">
    <citation type="submission" date="2020-04" db="EMBL/GenBank/DDBJ databases">
        <title>Deep metagenomics examines the oral microbiome during advanced dental caries in children, revealing novel taxa and co-occurrences with host molecules.</title>
        <authorList>
            <person name="Baker J.L."/>
            <person name="Morton J.T."/>
            <person name="Dinis M."/>
            <person name="Alvarez R."/>
            <person name="Tran N.C."/>
            <person name="Knight R."/>
            <person name="Edlund A."/>
        </authorList>
    </citation>
    <scope>NUCLEOTIDE SEQUENCE</scope>
    <source>
        <strain evidence="13">JCVI_38_bin.19</strain>
    </source>
</reference>
<evidence type="ECO:0000256" key="9">
    <source>
        <dbReference type="RuleBase" id="RU004016"/>
    </source>
</evidence>
<gene>
    <name evidence="13" type="ORF">HXM90_03190</name>
</gene>
<feature type="region of interest" description="Disordered" evidence="10">
    <location>
        <begin position="69"/>
        <end position="106"/>
    </location>
</feature>
<comment type="caution">
    <text evidence="13">The sequence shown here is derived from an EMBL/GenBank/DDBJ whole genome shotgun (WGS) entry which is preliminary data.</text>
</comment>
<feature type="active site" description="Acyl-ester intermediate" evidence="7">
    <location>
        <position position="160"/>
    </location>
</feature>
<evidence type="ECO:0000256" key="3">
    <source>
        <dbReference type="ARBA" id="ARBA00022801"/>
    </source>
</evidence>
<evidence type="ECO:0000256" key="6">
    <source>
        <dbReference type="ARBA" id="ARBA00023316"/>
    </source>
</evidence>
<keyword evidence="4" id="KW-0133">Cell shape</keyword>
<feature type="active site" description="Proton acceptor" evidence="7">
    <location>
        <position position="163"/>
    </location>
</feature>
<organism evidence="13 14">
    <name type="scientific">Oribacterium sinus</name>
    <dbReference type="NCBI Taxonomy" id="237576"/>
    <lineage>
        <taxon>Bacteria</taxon>
        <taxon>Bacillati</taxon>
        <taxon>Bacillota</taxon>
        <taxon>Clostridia</taxon>
        <taxon>Lachnospirales</taxon>
        <taxon>Lachnospiraceae</taxon>
        <taxon>Oribacterium</taxon>
    </lineage>
</organism>
<feature type="active site" evidence="7">
    <location>
        <position position="220"/>
    </location>
</feature>
<evidence type="ECO:0000256" key="5">
    <source>
        <dbReference type="ARBA" id="ARBA00022984"/>
    </source>
</evidence>